<dbReference type="InterPro" id="IPR059112">
    <property type="entry name" value="CysZ/EI24"/>
</dbReference>
<sequence>MNKIITKSFKDLFSGMVLAFIAKTTLISLAVTAAIAWLFGSTVSSFVKHYMTWIPWEWVQTTGASVAVIAIAYMLFVAIHAVVTSFMVEPLLAKLAQKHYPNSPVISTPSIVTSLLISLRSAAVFLVVFLFTFPLMFVPLLGAVYMLWLWSILIKAPTLYDVGSMFISDKAVLKSRSSKTTLLAMIATGFNYIPLLNIFSPVFAQILFLHRIVGDEELEIRN</sequence>
<dbReference type="AlphaFoldDB" id="A0A1W1EAC6"/>
<evidence type="ECO:0000256" key="5">
    <source>
        <dbReference type="SAM" id="Phobius"/>
    </source>
</evidence>
<dbReference type="EMBL" id="FPIB01000026">
    <property type="protein sequence ID" value="SFV90925.1"/>
    <property type="molecule type" value="Genomic_DNA"/>
</dbReference>
<evidence type="ECO:0000256" key="3">
    <source>
        <dbReference type="ARBA" id="ARBA00022989"/>
    </source>
</evidence>
<keyword evidence="4 5" id="KW-0472">Membrane</keyword>
<feature type="transmembrane region" description="Helical" evidence="5">
    <location>
        <begin position="137"/>
        <end position="160"/>
    </location>
</feature>
<name>A0A1W1EAC6_9ZZZZ</name>
<proteinExistence type="predicted"/>
<accession>A0A1W1EAC6</accession>
<feature type="transmembrane region" description="Helical" evidence="5">
    <location>
        <begin position="12"/>
        <end position="39"/>
    </location>
</feature>
<gene>
    <name evidence="6" type="ORF">MNB_SV-4-479</name>
</gene>
<keyword evidence="2 5" id="KW-0812">Transmembrane</keyword>
<keyword evidence="3 5" id="KW-1133">Transmembrane helix</keyword>
<feature type="transmembrane region" description="Helical" evidence="5">
    <location>
        <begin position="59"/>
        <end position="88"/>
    </location>
</feature>
<evidence type="ECO:0000313" key="6">
    <source>
        <dbReference type="EMBL" id="SFV90925.1"/>
    </source>
</evidence>
<reference evidence="6" key="1">
    <citation type="submission" date="2016-10" db="EMBL/GenBank/DDBJ databases">
        <authorList>
            <person name="de Groot N.N."/>
        </authorList>
    </citation>
    <scope>NUCLEOTIDE SEQUENCE</scope>
</reference>
<dbReference type="Pfam" id="PF07264">
    <property type="entry name" value="EI24"/>
    <property type="match status" value="1"/>
</dbReference>
<evidence type="ECO:0000256" key="4">
    <source>
        <dbReference type="ARBA" id="ARBA00023136"/>
    </source>
</evidence>
<feature type="transmembrane region" description="Helical" evidence="5">
    <location>
        <begin position="181"/>
        <end position="208"/>
    </location>
</feature>
<evidence type="ECO:0000256" key="1">
    <source>
        <dbReference type="ARBA" id="ARBA00004141"/>
    </source>
</evidence>
<protein>
    <submittedName>
        <fullName evidence="6">Probable transmembrane protein</fullName>
    </submittedName>
</protein>
<evidence type="ECO:0000256" key="2">
    <source>
        <dbReference type="ARBA" id="ARBA00022692"/>
    </source>
</evidence>
<organism evidence="6">
    <name type="scientific">hydrothermal vent metagenome</name>
    <dbReference type="NCBI Taxonomy" id="652676"/>
    <lineage>
        <taxon>unclassified sequences</taxon>
        <taxon>metagenomes</taxon>
        <taxon>ecological metagenomes</taxon>
    </lineage>
</organism>
<comment type="subcellular location">
    <subcellularLocation>
        <location evidence="1">Membrane</location>
        <topology evidence="1">Multi-pass membrane protein</topology>
    </subcellularLocation>
</comment>